<reference evidence="3 4" key="1">
    <citation type="journal article" date="2011" name="J. Bacteriol.">
        <title>Genome sequence of Microbacterium testaceum StLB037, an N-acylhomoserine lactone-degrading bacterium isolated from potato leaves.</title>
        <authorList>
            <person name="Morohoshi T."/>
            <person name="Wang W.-Z."/>
            <person name="Someya N."/>
            <person name="Ikeda T."/>
        </authorList>
    </citation>
    <scope>NUCLEOTIDE SEQUENCE [LARGE SCALE GENOMIC DNA]</scope>
    <source>
        <strain evidence="3 4">StLB037</strain>
    </source>
</reference>
<dbReference type="Proteomes" id="UP000008975">
    <property type="component" value="Chromosome"/>
</dbReference>
<keyword evidence="3" id="KW-0449">Lipoprotein</keyword>
<accession>E8NEW4</accession>
<dbReference type="KEGG" id="mts:MTES_3443"/>
<name>E8NEW4_MICTS</name>
<dbReference type="AlphaFoldDB" id="E8NEW4"/>
<gene>
    <name evidence="3" type="ordered locus">MTES_3443</name>
</gene>
<dbReference type="EMBL" id="AP012052">
    <property type="protein sequence ID" value="BAJ76407.1"/>
    <property type="molecule type" value="Genomic_DNA"/>
</dbReference>
<evidence type="ECO:0000256" key="1">
    <source>
        <dbReference type="SAM" id="SignalP"/>
    </source>
</evidence>
<evidence type="ECO:0000313" key="4">
    <source>
        <dbReference type="Proteomes" id="UP000008975"/>
    </source>
</evidence>
<feature type="chain" id="PRO_5038563809" evidence="1">
    <location>
        <begin position="23"/>
        <end position="135"/>
    </location>
</feature>
<proteinExistence type="predicted"/>
<dbReference type="Pfam" id="PF05305">
    <property type="entry name" value="DUF732"/>
    <property type="match status" value="1"/>
</dbReference>
<dbReference type="PROSITE" id="PS51257">
    <property type="entry name" value="PROKAR_LIPOPROTEIN"/>
    <property type="match status" value="1"/>
</dbReference>
<evidence type="ECO:0000313" key="3">
    <source>
        <dbReference type="EMBL" id="BAJ76407.1"/>
    </source>
</evidence>
<dbReference type="STRING" id="979556.MTES_3443"/>
<reference key="2">
    <citation type="submission" date="2011-02" db="EMBL/GenBank/DDBJ databases">
        <title>Genome sequence of Microbacterium testaceum StLB037.</title>
        <authorList>
            <person name="Morohoshi T."/>
            <person name="Wang W.Z."/>
            <person name="Someya N."/>
            <person name="Ikeda T."/>
        </authorList>
    </citation>
    <scope>NUCLEOTIDE SEQUENCE</scope>
    <source>
        <strain>StLB037</strain>
    </source>
</reference>
<feature type="signal peptide" evidence="1">
    <location>
        <begin position="1"/>
        <end position="22"/>
    </location>
</feature>
<keyword evidence="1" id="KW-0732">Signal</keyword>
<evidence type="ECO:0000259" key="2">
    <source>
        <dbReference type="Pfam" id="PF05305"/>
    </source>
</evidence>
<sequence length="135" mass="13536">MVGAMKRLPAVLVLATAAVLLAGCSSETTQENITVTPGQTGTFSSGDTSVVVEPEETEAPASTEDAAYLTEVRSKLGDLGKATDEQLISLGESTCEQLDAGTPADQVLLVVPAGLTAQAGDGTIVAQAAQATLCG</sequence>
<protein>
    <submittedName>
        <fullName evidence="3">Lipoproteins</fullName>
    </submittedName>
</protein>
<feature type="domain" description="DUF732" evidence="2">
    <location>
        <begin position="65"/>
        <end position="134"/>
    </location>
</feature>
<dbReference type="InterPro" id="IPR007969">
    <property type="entry name" value="DUF732"/>
</dbReference>
<dbReference type="HOGENOM" id="CLU_1883397_0_0_11"/>
<organism evidence="3 4">
    <name type="scientific">Microbacterium testaceum (strain StLB037)</name>
    <dbReference type="NCBI Taxonomy" id="979556"/>
    <lineage>
        <taxon>Bacteria</taxon>
        <taxon>Bacillati</taxon>
        <taxon>Actinomycetota</taxon>
        <taxon>Actinomycetes</taxon>
        <taxon>Micrococcales</taxon>
        <taxon>Microbacteriaceae</taxon>
        <taxon>Microbacterium</taxon>
    </lineage>
</organism>